<organism evidence="3 4">
    <name type="scientific">Yoonia phaeophyticola</name>
    <dbReference type="NCBI Taxonomy" id="3137369"/>
    <lineage>
        <taxon>Bacteria</taxon>
        <taxon>Pseudomonadati</taxon>
        <taxon>Pseudomonadota</taxon>
        <taxon>Alphaproteobacteria</taxon>
        <taxon>Rhodobacterales</taxon>
        <taxon>Paracoccaceae</taxon>
        <taxon>Yoonia</taxon>
    </lineage>
</organism>
<feature type="chain" id="PRO_5046252930" evidence="2">
    <location>
        <begin position="22"/>
        <end position="157"/>
    </location>
</feature>
<evidence type="ECO:0000256" key="1">
    <source>
        <dbReference type="SAM" id="MobiDB-lite"/>
    </source>
</evidence>
<dbReference type="PROSITE" id="PS51257">
    <property type="entry name" value="PROKAR_LIPOPROTEIN"/>
    <property type="match status" value="1"/>
</dbReference>
<gene>
    <name evidence="3" type="ORF">AABB29_17580</name>
</gene>
<evidence type="ECO:0000256" key="2">
    <source>
        <dbReference type="SAM" id="SignalP"/>
    </source>
</evidence>
<feature type="compositionally biased region" description="Low complexity" evidence="1">
    <location>
        <begin position="27"/>
        <end position="37"/>
    </location>
</feature>
<evidence type="ECO:0000313" key="3">
    <source>
        <dbReference type="EMBL" id="WZC48632.1"/>
    </source>
</evidence>
<feature type="signal peptide" evidence="2">
    <location>
        <begin position="1"/>
        <end position="21"/>
    </location>
</feature>
<keyword evidence="4" id="KW-1185">Reference proteome</keyword>
<reference evidence="4" key="1">
    <citation type="submission" date="2024-04" db="EMBL/GenBank/DDBJ databases">
        <title>Phylogenomic analyses of a clade within the roseobacter group suggest taxonomic reassignments of species of the genera Aestuariivita, Citreicella, Loktanella, Nautella, Pelagibaca, Ruegeria, Thalassobius, Thiobacimonas and Tropicibacter, and the proposal o.</title>
        <authorList>
            <person name="Jeon C.O."/>
        </authorList>
    </citation>
    <scope>NUCLEOTIDE SEQUENCE [LARGE SCALE GENOMIC DNA]</scope>
    <source>
        <strain evidence="4">BS5-3</strain>
    </source>
</reference>
<evidence type="ECO:0000313" key="4">
    <source>
        <dbReference type="Proteomes" id="UP001440612"/>
    </source>
</evidence>
<sequence>MRLIFVLPFAALAGCSSPSMQGIFGTAPQAPAAIPAPTLDPTPPPPPPSNATTVDQFDTTSEEDRAAATEVSDDSEAAELGVTIASLGSPAEPGIWLETPLVDVLTPGRITYQDKTINIELRPSGGVPGSGSQISLAAMRLIEAPLTSLPELTVFAQ</sequence>
<accession>A0ABZ2V3Z8</accession>
<feature type="region of interest" description="Disordered" evidence="1">
    <location>
        <begin position="26"/>
        <end position="75"/>
    </location>
</feature>
<protein>
    <submittedName>
        <fullName evidence="3">D-galactarate dehydratase</fullName>
    </submittedName>
</protein>
<keyword evidence="2" id="KW-0732">Signal</keyword>
<proteinExistence type="predicted"/>
<name>A0ABZ2V3Z8_9RHOB</name>
<dbReference type="EMBL" id="CP150951">
    <property type="protein sequence ID" value="WZC48632.1"/>
    <property type="molecule type" value="Genomic_DNA"/>
</dbReference>
<dbReference type="RefSeq" id="WP_341366746.1">
    <property type="nucleotide sequence ID" value="NZ_CP150951.2"/>
</dbReference>
<dbReference type="Proteomes" id="UP001440612">
    <property type="component" value="Chromosome"/>
</dbReference>
<feature type="compositionally biased region" description="Pro residues" evidence="1">
    <location>
        <begin position="38"/>
        <end position="49"/>
    </location>
</feature>